<dbReference type="Proteomes" id="UP001055879">
    <property type="component" value="Linkage Group LG01"/>
</dbReference>
<organism evidence="1 2">
    <name type="scientific">Arctium lappa</name>
    <name type="common">Greater burdock</name>
    <name type="synonym">Lappa major</name>
    <dbReference type="NCBI Taxonomy" id="4217"/>
    <lineage>
        <taxon>Eukaryota</taxon>
        <taxon>Viridiplantae</taxon>
        <taxon>Streptophyta</taxon>
        <taxon>Embryophyta</taxon>
        <taxon>Tracheophyta</taxon>
        <taxon>Spermatophyta</taxon>
        <taxon>Magnoliopsida</taxon>
        <taxon>eudicotyledons</taxon>
        <taxon>Gunneridae</taxon>
        <taxon>Pentapetalae</taxon>
        <taxon>asterids</taxon>
        <taxon>campanulids</taxon>
        <taxon>Asterales</taxon>
        <taxon>Asteraceae</taxon>
        <taxon>Carduoideae</taxon>
        <taxon>Cardueae</taxon>
        <taxon>Arctiinae</taxon>
        <taxon>Arctium</taxon>
    </lineage>
</organism>
<dbReference type="EMBL" id="CM042047">
    <property type="protein sequence ID" value="KAI3771468.1"/>
    <property type="molecule type" value="Genomic_DNA"/>
</dbReference>
<sequence>MKTSLPIPNFVFIIFSLLLLCSNTSTILATSSSSSIGNQLAKATTTDDNNIGGINNINKSCFHKEKQALLHFKASFQDPYDQLSTWRAGDDDCCKWSGITCNNQTHHVTEIDLHSYNPFTDLGA</sequence>
<protein>
    <submittedName>
        <fullName evidence="1">Uncharacterized protein</fullName>
    </submittedName>
</protein>
<gene>
    <name evidence="1" type="ORF">L6452_02633</name>
</gene>
<proteinExistence type="predicted"/>
<comment type="caution">
    <text evidence="1">The sequence shown here is derived from an EMBL/GenBank/DDBJ whole genome shotgun (WGS) entry which is preliminary data.</text>
</comment>
<evidence type="ECO:0000313" key="1">
    <source>
        <dbReference type="EMBL" id="KAI3771468.1"/>
    </source>
</evidence>
<accession>A0ACB9FKZ7</accession>
<name>A0ACB9FKZ7_ARCLA</name>
<keyword evidence="2" id="KW-1185">Reference proteome</keyword>
<reference evidence="2" key="1">
    <citation type="journal article" date="2022" name="Mol. Ecol. Resour.">
        <title>The genomes of chicory, endive, great burdock and yacon provide insights into Asteraceae palaeo-polyploidization history and plant inulin production.</title>
        <authorList>
            <person name="Fan W."/>
            <person name="Wang S."/>
            <person name="Wang H."/>
            <person name="Wang A."/>
            <person name="Jiang F."/>
            <person name="Liu H."/>
            <person name="Zhao H."/>
            <person name="Xu D."/>
            <person name="Zhang Y."/>
        </authorList>
    </citation>
    <scope>NUCLEOTIDE SEQUENCE [LARGE SCALE GENOMIC DNA]</scope>
    <source>
        <strain evidence="2">cv. Niubang</strain>
    </source>
</reference>
<reference evidence="1 2" key="2">
    <citation type="journal article" date="2022" name="Mol. Ecol. Resour.">
        <title>The genomes of chicory, endive, great burdock and yacon provide insights into Asteraceae paleo-polyploidization history and plant inulin production.</title>
        <authorList>
            <person name="Fan W."/>
            <person name="Wang S."/>
            <person name="Wang H."/>
            <person name="Wang A."/>
            <person name="Jiang F."/>
            <person name="Liu H."/>
            <person name="Zhao H."/>
            <person name="Xu D."/>
            <person name="Zhang Y."/>
        </authorList>
    </citation>
    <scope>NUCLEOTIDE SEQUENCE [LARGE SCALE GENOMIC DNA]</scope>
    <source>
        <strain evidence="2">cv. Niubang</strain>
    </source>
</reference>
<evidence type="ECO:0000313" key="2">
    <source>
        <dbReference type="Proteomes" id="UP001055879"/>
    </source>
</evidence>